<dbReference type="Proteomes" id="UP001145114">
    <property type="component" value="Unassembled WGS sequence"/>
</dbReference>
<accession>A0ACC1HVV7</accession>
<protein>
    <submittedName>
        <fullName evidence="1">Uncharacterized protein</fullName>
    </submittedName>
</protein>
<reference evidence="1" key="1">
    <citation type="submission" date="2022-06" db="EMBL/GenBank/DDBJ databases">
        <title>Phylogenomic reconstructions and comparative analyses of Kickxellomycotina fungi.</title>
        <authorList>
            <person name="Reynolds N.K."/>
            <person name="Stajich J.E."/>
            <person name="Barry K."/>
            <person name="Grigoriev I.V."/>
            <person name="Crous P."/>
            <person name="Smith M.E."/>
        </authorList>
    </citation>
    <scope>NUCLEOTIDE SEQUENCE</scope>
    <source>
        <strain evidence="1">RSA 2271</strain>
    </source>
</reference>
<sequence length="276" mass="30053">MAPSPQLRAIAVLPSLATLEGLYHLAKREGDEAGGHNKISEKLKPTHDQAITLAVIGAYAVGILILWWMPVLKHLLKPFKLATVLLHEFSHAAVGCCTGARIEGISLNLDEGGETRMKKGIQQCVLPAGYLGSSFFGALMVFAGFEVLKSKIASVILGVILLITLFWADDWLTRGLTVLFVGLIIGLWFTPHGVGLKYFVLFMGVMSCLYSLWDILDDLVFRKEYDSDATKMAQLCCCSSRICGLLWFLISLMFLTGAILGGLAAFKNDPAVNSSK</sequence>
<proteinExistence type="predicted"/>
<name>A0ACC1HVV7_9FUNG</name>
<evidence type="ECO:0000313" key="1">
    <source>
        <dbReference type="EMBL" id="KAJ1679466.1"/>
    </source>
</evidence>
<evidence type="ECO:0000313" key="2">
    <source>
        <dbReference type="Proteomes" id="UP001145114"/>
    </source>
</evidence>
<comment type="caution">
    <text evidence="1">The sequence shown here is derived from an EMBL/GenBank/DDBJ whole genome shotgun (WGS) entry which is preliminary data.</text>
</comment>
<gene>
    <name evidence="1" type="ORF">EV182_001992</name>
</gene>
<organism evidence="1 2">
    <name type="scientific">Spiromyces aspiralis</name>
    <dbReference type="NCBI Taxonomy" id="68401"/>
    <lineage>
        <taxon>Eukaryota</taxon>
        <taxon>Fungi</taxon>
        <taxon>Fungi incertae sedis</taxon>
        <taxon>Zoopagomycota</taxon>
        <taxon>Kickxellomycotina</taxon>
        <taxon>Kickxellomycetes</taxon>
        <taxon>Kickxellales</taxon>
        <taxon>Kickxellaceae</taxon>
        <taxon>Spiromyces</taxon>
    </lineage>
</organism>
<dbReference type="EMBL" id="JAMZIH010000364">
    <property type="protein sequence ID" value="KAJ1679466.1"/>
    <property type="molecule type" value="Genomic_DNA"/>
</dbReference>
<keyword evidence="2" id="KW-1185">Reference proteome</keyword>